<evidence type="ECO:0000256" key="1">
    <source>
        <dbReference type="SAM" id="MobiDB-lite"/>
    </source>
</evidence>
<reference evidence="2" key="2">
    <citation type="submission" date="2024-10" db="UniProtKB">
        <authorList>
            <consortium name="EnsemblProtists"/>
        </authorList>
    </citation>
    <scope>IDENTIFICATION</scope>
</reference>
<dbReference type="PaxDb" id="2903-EOD19278"/>
<accession>A0A0D3J6Z3</accession>
<feature type="region of interest" description="Disordered" evidence="1">
    <location>
        <begin position="210"/>
        <end position="259"/>
    </location>
</feature>
<evidence type="ECO:0000313" key="2">
    <source>
        <dbReference type="EnsemblProtists" id="EOD19278"/>
    </source>
</evidence>
<feature type="region of interest" description="Disordered" evidence="1">
    <location>
        <begin position="1"/>
        <end position="43"/>
    </location>
</feature>
<feature type="compositionally biased region" description="Basic and acidic residues" evidence="1">
    <location>
        <begin position="26"/>
        <end position="43"/>
    </location>
</feature>
<feature type="compositionally biased region" description="Low complexity" evidence="1">
    <location>
        <begin position="165"/>
        <end position="179"/>
    </location>
</feature>
<name>A0A0D3J6Z3_EMIH1</name>
<dbReference type="GeneID" id="17264825"/>
<dbReference type="AlphaFoldDB" id="A0A0D3J6Z3"/>
<dbReference type="Proteomes" id="UP000013827">
    <property type="component" value="Unassembled WGS sequence"/>
</dbReference>
<reference evidence="3" key="1">
    <citation type="journal article" date="2013" name="Nature">
        <title>Pan genome of the phytoplankton Emiliania underpins its global distribution.</title>
        <authorList>
            <person name="Read B.A."/>
            <person name="Kegel J."/>
            <person name="Klute M.J."/>
            <person name="Kuo A."/>
            <person name="Lefebvre S.C."/>
            <person name="Maumus F."/>
            <person name="Mayer C."/>
            <person name="Miller J."/>
            <person name="Monier A."/>
            <person name="Salamov A."/>
            <person name="Young J."/>
            <person name="Aguilar M."/>
            <person name="Claverie J.M."/>
            <person name="Frickenhaus S."/>
            <person name="Gonzalez K."/>
            <person name="Herman E.K."/>
            <person name="Lin Y.C."/>
            <person name="Napier J."/>
            <person name="Ogata H."/>
            <person name="Sarno A.F."/>
            <person name="Shmutz J."/>
            <person name="Schroeder D."/>
            <person name="de Vargas C."/>
            <person name="Verret F."/>
            <person name="von Dassow P."/>
            <person name="Valentin K."/>
            <person name="Van de Peer Y."/>
            <person name="Wheeler G."/>
            <person name="Dacks J.B."/>
            <person name="Delwiche C.F."/>
            <person name="Dyhrman S.T."/>
            <person name="Glockner G."/>
            <person name="John U."/>
            <person name="Richards T."/>
            <person name="Worden A.Z."/>
            <person name="Zhang X."/>
            <person name="Grigoriev I.V."/>
            <person name="Allen A.E."/>
            <person name="Bidle K."/>
            <person name="Borodovsky M."/>
            <person name="Bowler C."/>
            <person name="Brownlee C."/>
            <person name="Cock J.M."/>
            <person name="Elias M."/>
            <person name="Gladyshev V.N."/>
            <person name="Groth M."/>
            <person name="Guda C."/>
            <person name="Hadaegh A."/>
            <person name="Iglesias-Rodriguez M.D."/>
            <person name="Jenkins J."/>
            <person name="Jones B.M."/>
            <person name="Lawson T."/>
            <person name="Leese F."/>
            <person name="Lindquist E."/>
            <person name="Lobanov A."/>
            <person name="Lomsadze A."/>
            <person name="Malik S.B."/>
            <person name="Marsh M.E."/>
            <person name="Mackinder L."/>
            <person name="Mock T."/>
            <person name="Mueller-Roeber B."/>
            <person name="Pagarete A."/>
            <person name="Parker M."/>
            <person name="Probert I."/>
            <person name="Quesneville H."/>
            <person name="Raines C."/>
            <person name="Rensing S.A."/>
            <person name="Riano-Pachon D.M."/>
            <person name="Richier S."/>
            <person name="Rokitta S."/>
            <person name="Shiraiwa Y."/>
            <person name="Soanes D.M."/>
            <person name="van der Giezen M."/>
            <person name="Wahlund T.M."/>
            <person name="Williams B."/>
            <person name="Wilson W."/>
            <person name="Wolfe G."/>
            <person name="Wurch L.L."/>
        </authorList>
    </citation>
    <scope>NUCLEOTIDE SEQUENCE</scope>
</reference>
<feature type="compositionally biased region" description="Low complexity" evidence="1">
    <location>
        <begin position="229"/>
        <end position="242"/>
    </location>
</feature>
<feature type="compositionally biased region" description="Basic and acidic residues" evidence="1">
    <location>
        <begin position="1"/>
        <end position="12"/>
    </location>
</feature>
<keyword evidence="3" id="KW-1185">Reference proteome</keyword>
<feature type="compositionally biased region" description="Basic residues" evidence="1">
    <location>
        <begin position="212"/>
        <end position="228"/>
    </location>
</feature>
<organism evidence="2 3">
    <name type="scientific">Emiliania huxleyi (strain CCMP1516)</name>
    <dbReference type="NCBI Taxonomy" id="280463"/>
    <lineage>
        <taxon>Eukaryota</taxon>
        <taxon>Haptista</taxon>
        <taxon>Haptophyta</taxon>
        <taxon>Prymnesiophyceae</taxon>
        <taxon>Isochrysidales</taxon>
        <taxon>Noelaerhabdaceae</taxon>
        <taxon>Emiliania</taxon>
    </lineage>
</organism>
<dbReference type="RefSeq" id="XP_005771707.1">
    <property type="nucleotide sequence ID" value="XM_005771650.1"/>
</dbReference>
<evidence type="ECO:0000313" key="3">
    <source>
        <dbReference type="Proteomes" id="UP000013827"/>
    </source>
</evidence>
<dbReference type="EnsemblProtists" id="EOD19278">
    <property type="protein sequence ID" value="EOD19278"/>
    <property type="gene ID" value="EMIHUDRAFT_447253"/>
</dbReference>
<protein>
    <submittedName>
        <fullName evidence="2">Uncharacterized protein</fullName>
    </submittedName>
</protein>
<feature type="compositionally biased region" description="Basic residues" evidence="1">
    <location>
        <begin position="133"/>
        <end position="145"/>
    </location>
</feature>
<sequence>EKWREDHKDTRGGARVRAPAGPHARALVDRPARGHASRRADRLHPRLHRPLVGLPRARAAAVNLGLPRHPCVDAASRRVRLHARARGAVRAAAAKGPVDGRGAGAADWLLARLPRRLLDGVPPRGGGAAGRARAARRAGGRRRRLPAADGRVRVGGGRRDPAQHGPRAAAGRAPRLARAAGRRRRLGGAGHAVCGDEALRLVPDALHPARGCGRRRRRRRGAAHRAARPRGGAARPGASAGPLCAHGADPRERHRRRAA</sequence>
<dbReference type="KEGG" id="ehx:EMIHUDRAFT_447253"/>
<dbReference type="OMA" id="HKDTRGG"/>
<feature type="region of interest" description="Disordered" evidence="1">
    <location>
        <begin position="121"/>
        <end position="184"/>
    </location>
</feature>
<proteinExistence type="predicted"/>
<dbReference type="HOGENOM" id="CLU_1076021_0_0_1"/>